<dbReference type="GeneID" id="63824218"/>
<dbReference type="InParanoid" id="A0A165D2S2"/>
<proteinExistence type="predicted"/>
<reference evidence="2 3" key="1">
    <citation type="journal article" date="2016" name="Mol. Biol. Evol.">
        <title>Comparative Genomics of Early-Diverging Mushroom-Forming Fungi Provides Insights into the Origins of Lignocellulose Decay Capabilities.</title>
        <authorList>
            <person name="Nagy L.G."/>
            <person name="Riley R."/>
            <person name="Tritt A."/>
            <person name="Adam C."/>
            <person name="Daum C."/>
            <person name="Floudas D."/>
            <person name="Sun H."/>
            <person name="Yadav J.S."/>
            <person name="Pangilinan J."/>
            <person name="Larsson K.H."/>
            <person name="Matsuura K."/>
            <person name="Barry K."/>
            <person name="Labutti K."/>
            <person name="Kuo R."/>
            <person name="Ohm R.A."/>
            <person name="Bhattacharya S.S."/>
            <person name="Shirouzu T."/>
            <person name="Yoshinaga Y."/>
            <person name="Martin F.M."/>
            <person name="Grigoriev I.V."/>
            <person name="Hibbett D.S."/>
        </authorList>
    </citation>
    <scope>NUCLEOTIDE SEQUENCE [LARGE SCALE GENOMIC DNA]</scope>
    <source>
        <strain evidence="2 3">93-53</strain>
    </source>
</reference>
<sequence length="345" mass="38124">MSIIVQRGSARLIQGTYSQQNSRHAQSRAGVYDPATPSLYRTSVGRAAPSEACRSKGNGEEMRAAYDEIVMAVGYEFCRAIDVELHVDVFTGEGREARRDVVPVHLVLCGYLAGVNYVIATVDRDCSLLIPMSESPRTDPIRLFMFKVAVWISVEYELVTRLEQKRSVVHKKKAISKEALANGLWIGDIPEGLQRLTFVECMLVATVRHNAFIVKVSKGFSQPIHKVYDVLPAPRKDMDDILAILFTGACKSVAADFKRTSLMPPIVILHCVSDGATPAEAMAVYEVDDERGSASEPCPFVMHGLLFYENYIILYATAIALCDFSSGEEFLALDIASSQRVFITT</sequence>
<keyword evidence="3" id="KW-1185">Reference proteome</keyword>
<dbReference type="OrthoDB" id="2748854at2759"/>
<gene>
    <name evidence="2" type="ORF">LAESUDRAFT_715788</name>
</gene>
<dbReference type="STRING" id="1314785.A0A165D2S2"/>
<feature type="domain" description="DUF6570" evidence="1">
    <location>
        <begin position="173"/>
        <end position="258"/>
    </location>
</feature>
<organism evidence="2 3">
    <name type="scientific">Laetiporus sulphureus 93-53</name>
    <dbReference type="NCBI Taxonomy" id="1314785"/>
    <lineage>
        <taxon>Eukaryota</taxon>
        <taxon>Fungi</taxon>
        <taxon>Dikarya</taxon>
        <taxon>Basidiomycota</taxon>
        <taxon>Agaricomycotina</taxon>
        <taxon>Agaricomycetes</taxon>
        <taxon>Polyporales</taxon>
        <taxon>Laetiporus</taxon>
    </lineage>
</organism>
<dbReference type="InterPro" id="IPR046700">
    <property type="entry name" value="DUF6570"/>
</dbReference>
<name>A0A165D2S2_9APHY</name>
<evidence type="ECO:0000313" key="3">
    <source>
        <dbReference type="Proteomes" id="UP000076871"/>
    </source>
</evidence>
<dbReference type="EMBL" id="KV427639">
    <property type="protein sequence ID" value="KZT04044.1"/>
    <property type="molecule type" value="Genomic_DNA"/>
</dbReference>
<dbReference type="Proteomes" id="UP000076871">
    <property type="component" value="Unassembled WGS sequence"/>
</dbReference>
<evidence type="ECO:0000313" key="2">
    <source>
        <dbReference type="EMBL" id="KZT04044.1"/>
    </source>
</evidence>
<dbReference type="RefSeq" id="XP_040761784.1">
    <property type="nucleotide sequence ID" value="XM_040907189.1"/>
</dbReference>
<dbReference type="AlphaFoldDB" id="A0A165D2S2"/>
<accession>A0A165D2S2</accession>
<evidence type="ECO:0000259" key="1">
    <source>
        <dbReference type="Pfam" id="PF20209"/>
    </source>
</evidence>
<dbReference type="Pfam" id="PF20209">
    <property type="entry name" value="DUF6570"/>
    <property type="match status" value="1"/>
</dbReference>
<protein>
    <recommendedName>
        <fullName evidence="1">DUF6570 domain-containing protein</fullName>
    </recommendedName>
</protein>